<dbReference type="InterPro" id="IPR025396">
    <property type="entry name" value="DUF4302"/>
</dbReference>
<name>A0ABW5Z3I7_9SPHI</name>
<evidence type="ECO:0000313" key="2">
    <source>
        <dbReference type="Proteomes" id="UP001597509"/>
    </source>
</evidence>
<evidence type="ECO:0000313" key="1">
    <source>
        <dbReference type="EMBL" id="MFD2906856.1"/>
    </source>
</evidence>
<keyword evidence="2" id="KW-1185">Reference proteome</keyword>
<dbReference type="Pfam" id="PF14135">
    <property type="entry name" value="DUF4302"/>
    <property type="match status" value="1"/>
</dbReference>
<dbReference type="EMBL" id="JBHUPE010000018">
    <property type="protein sequence ID" value="MFD2906856.1"/>
    <property type="molecule type" value="Genomic_DNA"/>
</dbReference>
<dbReference type="Proteomes" id="UP001597509">
    <property type="component" value="Unassembled WGS sequence"/>
</dbReference>
<gene>
    <name evidence="1" type="ORF">ACFS6I_23235</name>
</gene>
<dbReference type="PROSITE" id="PS51257">
    <property type="entry name" value="PROKAR_LIPOPROTEIN"/>
    <property type="match status" value="1"/>
</dbReference>
<reference evidence="2" key="1">
    <citation type="journal article" date="2019" name="Int. J. Syst. Evol. Microbiol.">
        <title>The Global Catalogue of Microorganisms (GCM) 10K type strain sequencing project: providing services to taxonomists for standard genome sequencing and annotation.</title>
        <authorList>
            <consortium name="The Broad Institute Genomics Platform"/>
            <consortium name="The Broad Institute Genome Sequencing Center for Infectious Disease"/>
            <person name="Wu L."/>
            <person name="Ma J."/>
        </authorList>
    </citation>
    <scope>NUCLEOTIDE SEQUENCE [LARGE SCALE GENOMIC DNA]</scope>
    <source>
        <strain evidence="2">KCTC 22209</strain>
    </source>
</reference>
<dbReference type="RefSeq" id="WP_380924125.1">
    <property type="nucleotide sequence ID" value="NZ_JBHUPE010000018.1"/>
</dbReference>
<accession>A0ABW5Z3I7</accession>
<comment type="caution">
    <text evidence="1">The sequence shown here is derived from an EMBL/GenBank/DDBJ whole genome shotgun (WGS) entry which is preliminary data.</text>
</comment>
<proteinExistence type="predicted"/>
<organism evidence="1 2">
    <name type="scientific">Sphingobacterium anhuiense</name>
    <dbReference type="NCBI Taxonomy" id="493780"/>
    <lineage>
        <taxon>Bacteria</taxon>
        <taxon>Pseudomonadati</taxon>
        <taxon>Bacteroidota</taxon>
        <taxon>Sphingobacteriia</taxon>
        <taxon>Sphingobacteriales</taxon>
        <taxon>Sphingobacteriaceae</taxon>
        <taxon>Sphingobacterium</taxon>
    </lineage>
</organism>
<sequence length="420" mass="46881">MKKHLLYFFFFAMAFSSCKKESTEPIIGDVDERLSEVLASYQDQLIDAEFGWKGYLLTDNETPATFLFKFNDKNRTVMAADYKPTEVESSYRLKALQRPTLMFDSYSTLHLIADPTSSVFGGETANGYFSDFEFAFLSASADTIKLEGTFNKSKLILIKSKSAEESDAVFTSLQEVGNTLSKLKTYFKRSTIGGIECEIKLDGLAQILAFSYLEGEVLKTVKSNYYVSGKNIALYEPLVIGSATVSELKDINFVTNTGMINAVINDDPVQIKEAIEPMSYDKSAVERFWRDGRQLSFTPWVKDGISDYLNDASITAGTGLNQRVAWFGYGDGFDLIGYAASFQLRFGVAISSNIDKTTGLIKYEYYGALGTLPPAYRNIILQTGLDFTDPKGLYVIETGINKYDLISATDARKWLSFEPL</sequence>
<protein>
    <submittedName>
        <fullName evidence="1">DUF4302 domain-containing protein</fullName>
    </submittedName>
</protein>